<dbReference type="AlphaFoldDB" id="A0A3M7RWY9"/>
<sequence>MQKFSFYACKMGFYVCRSFCLIQFYSFYFHNKLNYYYAIFHEKNKNFDVSSIEKNSGSINHQNQSGKKYQEINLMIKLIKKLIRPLELDFVRYKFR</sequence>
<gene>
    <name evidence="1" type="ORF">BpHYR1_008398</name>
</gene>
<evidence type="ECO:0000313" key="2">
    <source>
        <dbReference type="Proteomes" id="UP000276133"/>
    </source>
</evidence>
<name>A0A3M7RWY9_BRAPC</name>
<protein>
    <submittedName>
        <fullName evidence="1">Uncharacterized protein</fullName>
    </submittedName>
</protein>
<comment type="caution">
    <text evidence="1">The sequence shown here is derived from an EMBL/GenBank/DDBJ whole genome shotgun (WGS) entry which is preliminary data.</text>
</comment>
<accession>A0A3M7RWY9</accession>
<dbReference type="Proteomes" id="UP000276133">
    <property type="component" value="Unassembled WGS sequence"/>
</dbReference>
<organism evidence="1 2">
    <name type="scientific">Brachionus plicatilis</name>
    <name type="common">Marine rotifer</name>
    <name type="synonym">Brachionus muelleri</name>
    <dbReference type="NCBI Taxonomy" id="10195"/>
    <lineage>
        <taxon>Eukaryota</taxon>
        <taxon>Metazoa</taxon>
        <taxon>Spiralia</taxon>
        <taxon>Gnathifera</taxon>
        <taxon>Rotifera</taxon>
        <taxon>Eurotatoria</taxon>
        <taxon>Monogononta</taxon>
        <taxon>Pseudotrocha</taxon>
        <taxon>Ploima</taxon>
        <taxon>Brachionidae</taxon>
        <taxon>Brachionus</taxon>
    </lineage>
</organism>
<proteinExistence type="predicted"/>
<dbReference type="EMBL" id="REGN01002447">
    <property type="protein sequence ID" value="RNA28026.1"/>
    <property type="molecule type" value="Genomic_DNA"/>
</dbReference>
<keyword evidence="2" id="KW-1185">Reference proteome</keyword>
<evidence type="ECO:0000313" key="1">
    <source>
        <dbReference type="EMBL" id="RNA28026.1"/>
    </source>
</evidence>
<reference evidence="1 2" key="1">
    <citation type="journal article" date="2018" name="Sci. Rep.">
        <title>Genomic signatures of local adaptation to the degree of environmental predictability in rotifers.</title>
        <authorList>
            <person name="Franch-Gras L."/>
            <person name="Hahn C."/>
            <person name="Garcia-Roger E.M."/>
            <person name="Carmona M.J."/>
            <person name="Serra M."/>
            <person name="Gomez A."/>
        </authorList>
    </citation>
    <scope>NUCLEOTIDE SEQUENCE [LARGE SCALE GENOMIC DNA]</scope>
    <source>
        <strain evidence="1">HYR1</strain>
    </source>
</reference>